<dbReference type="PANTHER" id="PTHR10204:SF34">
    <property type="entry name" value="NAD(P)H DEHYDROGENASE [QUINONE] 1 ISOFORM 1"/>
    <property type="match status" value="1"/>
</dbReference>
<evidence type="ECO:0000313" key="4">
    <source>
        <dbReference type="EMBL" id="SUN63468.1"/>
    </source>
</evidence>
<accession>A0A380KEZ0</accession>
<dbReference type="GO" id="GO:0003955">
    <property type="term" value="F:NAD(P)H dehydrogenase (quinone) activity"/>
    <property type="evidence" value="ECO:0007669"/>
    <property type="project" value="TreeGrafter"/>
</dbReference>
<evidence type="ECO:0000313" key="5">
    <source>
        <dbReference type="Proteomes" id="UP000254924"/>
    </source>
</evidence>
<name>A0A380KEZ0_9STRE</name>
<dbReference type="RefSeq" id="WP_115271040.1">
    <property type="nucleotide sequence ID" value="NZ_JBNPNB010000115.1"/>
</dbReference>
<dbReference type="EMBL" id="UHFN01000007">
    <property type="protein sequence ID" value="SUN63468.1"/>
    <property type="molecule type" value="Genomic_DNA"/>
</dbReference>
<feature type="domain" description="Flavodoxin-like fold" evidence="3">
    <location>
        <begin position="1"/>
        <end position="177"/>
    </location>
</feature>
<dbReference type="Gene3D" id="3.40.50.360">
    <property type="match status" value="1"/>
</dbReference>
<dbReference type="GeneID" id="78357699"/>
<sequence length="183" mass="20843">MQTTIIYAHPYDKSFNHAILEKLLAKYATEDLAVIDLYKDGFKPVYTREELALFKTGETLNSLVRHYQEQLAKTDKLIIVSPIWWNNIPAIFKGFFDKVLKMNFAYCPTKTGVKGLLTNITSDEVVTTSTSTTFYLRYFAGNCINSSVKSTLKQIGIQHFSWKHLGGISQSTAKKREKFLATL</sequence>
<proteinExistence type="inferred from homology"/>
<dbReference type="GO" id="GO:0005829">
    <property type="term" value="C:cytosol"/>
    <property type="evidence" value="ECO:0007669"/>
    <property type="project" value="TreeGrafter"/>
</dbReference>
<protein>
    <submittedName>
        <fullName evidence="4">NADPH-quinone reductase</fullName>
    </submittedName>
</protein>
<keyword evidence="5" id="KW-1185">Reference proteome</keyword>
<dbReference type="OrthoDB" id="9798454at2"/>
<evidence type="ECO:0000256" key="1">
    <source>
        <dbReference type="ARBA" id="ARBA00006252"/>
    </source>
</evidence>
<organism evidence="4 5">
    <name type="scientific">Streptococcus hyointestinalis</name>
    <dbReference type="NCBI Taxonomy" id="1337"/>
    <lineage>
        <taxon>Bacteria</taxon>
        <taxon>Bacillati</taxon>
        <taxon>Bacillota</taxon>
        <taxon>Bacilli</taxon>
        <taxon>Lactobacillales</taxon>
        <taxon>Streptococcaceae</taxon>
        <taxon>Streptococcus</taxon>
    </lineage>
</organism>
<dbReference type="AlphaFoldDB" id="A0A380KEZ0"/>
<evidence type="ECO:0000256" key="2">
    <source>
        <dbReference type="ARBA" id="ARBA00023002"/>
    </source>
</evidence>
<dbReference type="SUPFAM" id="SSF52218">
    <property type="entry name" value="Flavoproteins"/>
    <property type="match status" value="1"/>
</dbReference>
<comment type="similarity">
    <text evidence="1">Belongs to the NAD(P)H dehydrogenase (quinone) family.</text>
</comment>
<dbReference type="InterPro" id="IPR029039">
    <property type="entry name" value="Flavoprotein-like_sf"/>
</dbReference>
<dbReference type="Pfam" id="PF02525">
    <property type="entry name" value="Flavodoxin_2"/>
    <property type="match status" value="1"/>
</dbReference>
<dbReference type="InterPro" id="IPR051545">
    <property type="entry name" value="NAD(P)H_dehydrogenase_qn"/>
</dbReference>
<gene>
    <name evidence="4" type="ORF">NCTC12224_02464</name>
</gene>
<evidence type="ECO:0000259" key="3">
    <source>
        <dbReference type="Pfam" id="PF02525"/>
    </source>
</evidence>
<dbReference type="Proteomes" id="UP000254924">
    <property type="component" value="Unassembled WGS sequence"/>
</dbReference>
<reference evidence="4 5" key="1">
    <citation type="submission" date="2018-06" db="EMBL/GenBank/DDBJ databases">
        <authorList>
            <consortium name="Pathogen Informatics"/>
            <person name="Doyle S."/>
        </authorList>
    </citation>
    <scope>NUCLEOTIDE SEQUENCE [LARGE SCALE GENOMIC DNA]</scope>
    <source>
        <strain evidence="4 5">NCTC12224</strain>
    </source>
</reference>
<dbReference type="PANTHER" id="PTHR10204">
    <property type="entry name" value="NAD P H OXIDOREDUCTASE-RELATED"/>
    <property type="match status" value="1"/>
</dbReference>
<dbReference type="InterPro" id="IPR003680">
    <property type="entry name" value="Flavodoxin_fold"/>
</dbReference>
<keyword evidence="2" id="KW-0560">Oxidoreductase</keyword>